<dbReference type="UniPathway" id="UPA00545">
    <property type="reaction ID" value="UER00823"/>
</dbReference>
<name>A0A803N6Z2_CHEQI</name>
<dbReference type="InterPro" id="IPR012334">
    <property type="entry name" value="Pectin_lyas_fold"/>
</dbReference>
<evidence type="ECO:0000256" key="10">
    <source>
        <dbReference type="ARBA" id="ARBA00047928"/>
    </source>
</evidence>
<evidence type="ECO:0000256" key="4">
    <source>
        <dbReference type="ARBA" id="ARBA00013229"/>
    </source>
</evidence>
<evidence type="ECO:0000256" key="8">
    <source>
        <dbReference type="ARBA" id="ARBA00022801"/>
    </source>
</evidence>
<evidence type="ECO:0000256" key="1">
    <source>
        <dbReference type="ARBA" id="ARBA00004191"/>
    </source>
</evidence>
<dbReference type="AlphaFoldDB" id="A0A803N6Z2"/>
<dbReference type="GO" id="GO:0045490">
    <property type="term" value="P:pectin catabolic process"/>
    <property type="evidence" value="ECO:0007669"/>
    <property type="project" value="UniProtKB-UniRule"/>
</dbReference>
<reference evidence="14" key="2">
    <citation type="submission" date="2021-03" db="UniProtKB">
        <authorList>
            <consortium name="EnsemblPlants"/>
        </authorList>
    </citation>
    <scope>IDENTIFICATION</scope>
</reference>
<keyword evidence="7" id="KW-0732">Signal</keyword>
<comment type="similarity">
    <text evidence="3">Belongs to the pectinesterase family.</text>
</comment>
<dbReference type="EC" id="3.1.1.11" evidence="4 12"/>
<dbReference type="GO" id="GO:0042545">
    <property type="term" value="P:cell wall modification"/>
    <property type="evidence" value="ECO:0007669"/>
    <property type="project" value="UniProtKB-UniRule"/>
</dbReference>
<sequence length="318" mass="34838">QINGTLDPSLMEAENTGVEIIEVSQDGKGKFKTISDAVKHVKIGNTKRVVIKIGPGEYREKVKVERFKSFVTFYGTDPKNRPTITFAGTAAEYGTVDSATLIVESDYFVAKNIIVSNSAPRPNGKKKGEQAVALRISGDKAAFYDCKFTGFQDTVCDDKGKHFFKDCYIEGTVDFIFGAARSLYLNTELHVLSGDNEAMIVAHARKNPSEEGGYSFVHCPVTGTGGHAVLGRVWFEAARAIYSYCTISDVIKPEGWSDNNKPQAQKTIYFAEYMNTGPGASLAKRAPFAKKLTAVEATTFISLEYIDAGKWLLPPPKL</sequence>
<dbReference type="GO" id="GO:0030599">
    <property type="term" value="F:pectinesterase activity"/>
    <property type="evidence" value="ECO:0007669"/>
    <property type="project" value="UniProtKB-UniRule"/>
</dbReference>
<feature type="domain" description="Pectinesterase catalytic" evidence="13">
    <location>
        <begin position="22"/>
        <end position="307"/>
    </location>
</feature>
<dbReference type="SUPFAM" id="SSF51126">
    <property type="entry name" value="Pectin lyase-like"/>
    <property type="match status" value="1"/>
</dbReference>
<keyword evidence="9 12" id="KW-0063">Aspartyl esterase</keyword>
<dbReference type="Proteomes" id="UP000596660">
    <property type="component" value="Unplaced"/>
</dbReference>
<keyword evidence="15" id="KW-1185">Reference proteome</keyword>
<comment type="catalytic activity">
    <reaction evidence="10 12">
        <text>[(1-&gt;4)-alpha-D-galacturonosyl methyl ester](n) + n H2O = [(1-&gt;4)-alpha-D-galacturonosyl](n) + n methanol + n H(+)</text>
        <dbReference type="Rhea" id="RHEA:22380"/>
        <dbReference type="Rhea" id="RHEA-COMP:14570"/>
        <dbReference type="Rhea" id="RHEA-COMP:14573"/>
        <dbReference type="ChEBI" id="CHEBI:15377"/>
        <dbReference type="ChEBI" id="CHEBI:15378"/>
        <dbReference type="ChEBI" id="CHEBI:17790"/>
        <dbReference type="ChEBI" id="CHEBI:140522"/>
        <dbReference type="ChEBI" id="CHEBI:140523"/>
        <dbReference type="EC" id="3.1.1.11"/>
    </reaction>
</comment>
<dbReference type="PANTHER" id="PTHR31321:SF87">
    <property type="entry name" value="PECTINESTERASE 63-RELATED"/>
    <property type="match status" value="1"/>
</dbReference>
<evidence type="ECO:0000256" key="11">
    <source>
        <dbReference type="PROSITE-ProRule" id="PRU10040"/>
    </source>
</evidence>
<comment type="pathway">
    <text evidence="2 12">Glycan metabolism; pectin degradation; 2-dehydro-3-deoxy-D-gluconate from pectin: step 1/5.</text>
</comment>
<organism evidence="14 15">
    <name type="scientific">Chenopodium quinoa</name>
    <name type="common">Quinoa</name>
    <dbReference type="NCBI Taxonomy" id="63459"/>
    <lineage>
        <taxon>Eukaryota</taxon>
        <taxon>Viridiplantae</taxon>
        <taxon>Streptophyta</taxon>
        <taxon>Embryophyta</taxon>
        <taxon>Tracheophyta</taxon>
        <taxon>Spermatophyta</taxon>
        <taxon>Magnoliopsida</taxon>
        <taxon>eudicotyledons</taxon>
        <taxon>Gunneridae</taxon>
        <taxon>Pentapetalae</taxon>
        <taxon>Caryophyllales</taxon>
        <taxon>Chenopodiaceae</taxon>
        <taxon>Chenopodioideae</taxon>
        <taxon>Atripliceae</taxon>
        <taxon>Chenopodium</taxon>
    </lineage>
</organism>
<dbReference type="PANTHER" id="PTHR31321">
    <property type="entry name" value="ACYL-COA THIOESTER HYDROLASE YBHC-RELATED"/>
    <property type="match status" value="1"/>
</dbReference>
<dbReference type="InterPro" id="IPR011050">
    <property type="entry name" value="Pectin_lyase_fold/virulence"/>
</dbReference>
<dbReference type="EnsemblPlants" id="AUR62041500-RA">
    <property type="protein sequence ID" value="AUR62041500-RA:cds"/>
    <property type="gene ID" value="AUR62041500"/>
</dbReference>
<proteinExistence type="inferred from homology"/>
<dbReference type="Gene3D" id="2.160.20.10">
    <property type="entry name" value="Single-stranded right-handed beta-helix, Pectin lyase-like"/>
    <property type="match status" value="1"/>
</dbReference>
<accession>A0A803N6Z2</accession>
<protein>
    <recommendedName>
        <fullName evidence="4 12">Pectinesterase</fullName>
        <ecNumber evidence="4 12">3.1.1.11</ecNumber>
    </recommendedName>
</protein>
<dbReference type="PROSITE" id="PS00503">
    <property type="entry name" value="PECTINESTERASE_2"/>
    <property type="match status" value="1"/>
</dbReference>
<dbReference type="InterPro" id="IPR033131">
    <property type="entry name" value="Pectinesterase_Asp_AS"/>
</dbReference>
<evidence type="ECO:0000313" key="14">
    <source>
        <dbReference type="EnsemblPlants" id="AUR62041500-RA:cds"/>
    </source>
</evidence>
<evidence type="ECO:0000259" key="13">
    <source>
        <dbReference type="Pfam" id="PF01095"/>
    </source>
</evidence>
<evidence type="ECO:0000256" key="12">
    <source>
        <dbReference type="RuleBase" id="RU000589"/>
    </source>
</evidence>
<reference evidence="14" key="1">
    <citation type="journal article" date="2017" name="Nature">
        <title>The genome of Chenopodium quinoa.</title>
        <authorList>
            <person name="Jarvis D.E."/>
            <person name="Ho Y.S."/>
            <person name="Lightfoot D.J."/>
            <person name="Schmoeckel S.M."/>
            <person name="Li B."/>
            <person name="Borm T.J.A."/>
            <person name="Ohyanagi H."/>
            <person name="Mineta K."/>
            <person name="Michell C.T."/>
            <person name="Saber N."/>
            <person name="Kharbatia N.M."/>
            <person name="Rupper R.R."/>
            <person name="Sharp A.R."/>
            <person name="Dally N."/>
            <person name="Boughton B.A."/>
            <person name="Woo Y.H."/>
            <person name="Gao G."/>
            <person name="Schijlen E.G.W.M."/>
            <person name="Guo X."/>
            <person name="Momin A.A."/>
            <person name="Negrao S."/>
            <person name="Al-Babili S."/>
            <person name="Gehring C."/>
            <person name="Roessner U."/>
            <person name="Jung C."/>
            <person name="Murphy K."/>
            <person name="Arold S.T."/>
            <person name="Gojobori T."/>
            <person name="van der Linden C.G."/>
            <person name="van Loo E.N."/>
            <person name="Jellen E.N."/>
            <person name="Maughan P.J."/>
            <person name="Tester M."/>
        </authorList>
    </citation>
    <scope>NUCLEOTIDE SEQUENCE [LARGE SCALE GENOMIC DNA]</scope>
    <source>
        <strain evidence="14">cv. PI 614886</strain>
    </source>
</reference>
<dbReference type="FunFam" id="2.160.20.10:FF:000008">
    <property type="entry name" value="Pectinesterase"/>
    <property type="match status" value="1"/>
</dbReference>
<dbReference type="InterPro" id="IPR000070">
    <property type="entry name" value="Pectinesterase_cat"/>
</dbReference>
<evidence type="ECO:0000256" key="3">
    <source>
        <dbReference type="ARBA" id="ARBA00008891"/>
    </source>
</evidence>
<keyword evidence="6" id="KW-0964">Secreted</keyword>
<dbReference type="Pfam" id="PF01095">
    <property type="entry name" value="Pectinesterase"/>
    <property type="match status" value="1"/>
</dbReference>
<dbReference type="Gramene" id="AUR62041500-RA">
    <property type="protein sequence ID" value="AUR62041500-RA:cds"/>
    <property type="gene ID" value="AUR62041500"/>
</dbReference>
<evidence type="ECO:0000256" key="6">
    <source>
        <dbReference type="ARBA" id="ARBA00022525"/>
    </source>
</evidence>
<evidence type="ECO:0000256" key="7">
    <source>
        <dbReference type="ARBA" id="ARBA00022729"/>
    </source>
</evidence>
<keyword evidence="5" id="KW-0134">Cell wall</keyword>
<evidence type="ECO:0000256" key="2">
    <source>
        <dbReference type="ARBA" id="ARBA00005184"/>
    </source>
</evidence>
<comment type="subcellular location">
    <subcellularLocation>
        <location evidence="1">Secreted</location>
        <location evidence="1">Cell wall</location>
    </subcellularLocation>
</comment>
<evidence type="ECO:0000313" key="15">
    <source>
        <dbReference type="Proteomes" id="UP000596660"/>
    </source>
</evidence>
<evidence type="ECO:0000256" key="9">
    <source>
        <dbReference type="ARBA" id="ARBA00023085"/>
    </source>
</evidence>
<keyword evidence="8 12" id="KW-0378">Hydrolase</keyword>
<evidence type="ECO:0000256" key="5">
    <source>
        <dbReference type="ARBA" id="ARBA00022512"/>
    </source>
</evidence>
<feature type="active site" evidence="11">
    <location>
        <position position="174"/>
    </location>
</feature>
<dbReference type="OMA" id="CQFSGYQ"/>